<protein>
    <submittedName>
        <fullName evidence="3">Uncharacterized protein</fullName>
    </submittedName>
</protein>
<feature type="compositionally biased region" description="Low complexity" evidence="2">
    <location>
        <begin position="58"/>
        <end position="72"/>
    </location>
</feature>
<dbReference type="PANTHER" id="PTHR43696">
    <property type="entry name" value="COILED-COIL DOMAIN-CONTAINING PROTEIN 157"/>
    <property type="match status" value="1"/>
</dbReference>
<feature type="compositionally biased region" description="Polar residues" evidence="2">
    <location>
        <begin position="265"/>
        <end position="274"/>
    </location>
</feature>
<evidence type="ECO:0000256" key="1">
    <source>
        <dbReference type="SAM" id="Coils"/>
    </source>
</evidence>
<evidence type="ECO:0000313" key="4">
    <source>
        <dbReference type="Proteomes" id="UP000694408"/>
    </source>
</evidence>
<keyword evidence="4" id="KW-1185">Reference proteome</keyword>
<dbReference type="Proteomes" id="UP000694408">
    <property type="component" value="Unplaced"/>
</dbReference>
<feature type="region of interest" description="Disordered" evidence="2">
    <location>
        <begin position="1"/>
        <end position="72"/>
    </location>
</feature>
<dbReference type="AlphaFoldDB" id="A0A8C5JST2"/>
<reference evidence="3" key="2">
    <citation type="submission" date="2025-09" db="UniProtKB">
        <authorList>
            <consortium name="Ensembl"/>
        </authorList>
    </citation>
    <scope>IDENTIFICATION</scope>
</reference>
<evidence type="ECO:0000256" key="2">
    <source>
        <dbReference type="SAM" id="MobiDB-lite"/>
    </source>
</evidence>
<organism evidence="3 4">
    <name type="scientific">Junco hyemalis</name>
    <name type="common">Dark-eyed junco</name>
    <dbReference type="NCBI Taxonomy" id="40217"/>
    <lineage>
        <taxon>Eukaryota</taxon>
        <taxon>Metazoa</taxon>
        <taxon>Chordata</taxon>
        <taxon>Craniata</taxon>
        <taxon>Vertebrata</taxon>
        <taxon>Euteleostomi</taxon>
        <taxon>Archelosauria</taxon>
        <taxon>Archosauria</taxon>
        <taxon>Dinosauria</taxon>
        <taxon>Saurischia</taxon>
        <taxon>Theropoda</taxon>
        <taxon>Coelurosauria</taxon>
        <taxon>Aves</taxon>
        <taxon>Neognathae</taxon>
        <taxon>Neoaves</taxon>
        <taxon>Telluraves</taxon>
        <taxon>Australaves</taxon>
        <taxon>Passeriformes</taxon>
        <taxon>Passerellidae</taxon>
        <taxon>Junco</taxon>
    </lineage>
</organism>
<keyword evidence="1" id="KW-0175">Coiled coil</keyword>
<dbReference type="PANTHER" id="PTHR43696:SF9">
    <property type="entry name" value="COILED-COIL DOMAIN-CONTAINING PROTEIN 157"/>
    <property type="match status" value="1"/>
</dbReference>
<dbReference type="Ensembl" id="ENSJHYT00000029587.1">
    <property type="protein sequence ID" value="ENSJHYP00000024552.1"/>
    <property type="gene ID" value="ENSJHYG00000018426.1"/>
</dbReference>
<feature type="coiled-coil region" evidence="1">
    <location>
        <begin position="136"/>
        <end position="173"/>
    </location>
</feature>
<accession>A0A8C5JST2</accession>
<sequence length="290" mass="31080">MLAVGMGAQPHTGSPPAQSLQAKQSTLLQQLDSLDRELEEMQASLGEAEEDKARLAEQLEQSQQQSGKQLQEQQELLDTLQQEKQSLEQSILELQANTSQLQEQAQELRERERLLVFFPDLHTPTETQFESSGNLTEDMKSQLQANKIRIEVLERENTQLEALLAKVKAAAEQGVLKVSWVPQNHPTAPRYPLGTLGGPSPSSSCSPGSAGQRPPAPGLASSAGTAGTRSGDSRAVSPTSSCPAAGGTQHISAMVKCHKGPQRGQKLSPSTDQDPQIWPGDSPGDTPVGL</sequence>
<proteinExistence type="predicted"/>
<name>A0A8C5JST2_JUNHY</name>
<evidence type="ECO:0000313" key="3">
    <source>
        <dbReference type="Ensembl" id="ENSJHYP00000024552.1"/>
    </source>
</evidence>
<feature type="compositionally biased region" description="Polar residues" evidence="2">
    <location>
        <begin position="11"/>
        <end position="23"/>
    </location>
</feature>
<feature type="region of interest" description="Disordered" evidence="2">
    <location>
        <begin position="182"/>
        <end position="290"/>
    </location>
</feature>
<feature type="compositionally biased region" description="Polar residues" evidence="2">
    <location>
        <begin position="222"/>
        <end position="242"/>
    </location>
</feature>
<feature type="compositionally biased region" description="Low complexity" evidence="2">
    <location>
        <begin position="198"/>
        <end position="209"/>
    </location>
</feature>
<reference evidence="3" key="1">
    <citation type="submission" date="2025-08" db="UniProtKB">
        <authorList>
            <consortium name="Ensembl"/>
        </authorList>
    </citation>
    <scope>IDENTIFICATION</scope>
</reference>
<dbReference type="InterPro" id="IPR029681">
    <property type="entry name" value="CCDC157"/>
</dbReference>